<dbReference type="GO" id="GO:0030246">
    <property type="term" value="F:carbohydrate binding"/>
    <property type="evidence" value="ECO:0007669"/>
    <property type="project" value="InterPro"/>
</dbReference>
<keyword evidence="4" id="KW-1185">Reference proteome</keyword>
<dbReference type="Proteomes" id="UP001201812">
    <property type="component" value="Unassembled WGS sequence"/>
</dbReference>
<accession>A0AAD4NAZ4</accession>
<proteinExistence type="predicted"/>
<evidence type="ECO:0000259" key="2">
    <source>
        <dbReference type="PROSITE" id="PS50228"/>
    </source>
</evidence>
<name>A0AAD4NAZ4_9BILA</name>
<dbReference type="CDD" id="cd22828">
    <property type="entry name" value="Gal_Rha_Lectin_EVA1_EVA1C_rpt1"/>
    <property type="match status" value="1"/>
</dbReference>
<feature type="domain" description="SUEL-type lectin" evidence="2">
    <location>
        <begin position="207"/>
        <end position="330"/>
    </location>
</feature>
<dbReference type="InterPro" id="IPR000922">
    <property type="entry name" value="Lectin_gal-bd_dom"/>
</dbReference>
<dbReference type="PANTHER" id="PTHR46780">
    <property type="entry name" value="PROTEIN EVA-1"/>
    <property type="match status" value="1"/>
</dbReference>
<feature type="region of interest" description="Disordered" evidence="1">
    <location>
        <begin position="72"/>
        <end position="93"/>
    </location>
</feature>
<gene>
    <name evidence="3" type="ORF">DdX_06364</name>
</gene>
<protein>
    <submittedName>
        <fullName evidence="3">Galactose binding lectin domain-containing protein</fullName>
    </submittedName>
</protein>
<dbReference type="Gene3D" id="2.60.120.740">
    <property type="match status" value="2"/>
</dbReference>
<evidence type="ECO:0000256" key="1">
    <source>
        <dbReference type="SAM" id="MobiDB-lite"/>
    </source>
</evidence>
<feature type="region of interest" description="Disordered" evidence="1">
    <location>
        <begin position="111"/>
        <end position="132"/>
    </location>
</feature>
<dbReference type="EMBL" id="JAKKPZ010000008">
    <property type="protein sequence ID" value="KAI1717955.1"/>
    <property type="molecule type" value="Genomic_DNA"/>
</dbReference>
<feature type="compositionally biased region" description="Polar residues" evidence="1">
    <location>
        <begin position="77"/>
        <end position="86"/>
    </location>
</feature>
<evidence type="ECO:0000313" key="4">
    <source>
        <dbReference type="Proteomes" id="UP001201812"/>
    </source>
</evidence>
<dbReference type="Pfam" id="PF02140">
    <property type="entry name" value="SUEL_Lectin"/>
    <property type="match status" value="1"/>
</dbReference>
<organism evidence="3 4">
    <name type="scientific">Ditylenchus destructor</name>
    <dbReference type="NCBI Taxonomy" id="166010"/>
    <lineage>
        <taxon>Eukaryota</taxon>
        <taxon>Metazoa</taxon>
        <taxon>Ecdysozoa</taxon>
        <taxon>Nematoda</taxon>
        <taxon>Chromadorea</taxon>
        <taxon>Rhabditida</taxon>
        <taxon>Tylenchina</taxon>
        <taxon>Tylenchomorpha</taxon>
        <taxon>Sphaerularioidea</taxon>
        <taxon>Anguinidae</taxon>
        <taxon>Anguininae</taxon>
        <taxon>Ditylenchus</taxon>
    </lineage>
</organism>
<reference evidence="3" key="1">
    <citation type="submission" date="2022-01" db="EMBL/GenBank/DDBJ databases">
        <title>Genome Sequence Resource for Two Populations of Ditylenchus destructor, the Migratory Endoparasitic Phytonematode.</title>
        <authorList>
            <person name="Zhang H."/>
            <person name="Lin R."/>
            <person name="Xie B."/>
        </authorList>
    </citation>
    <scope>NUCLEOTIDE SEQUENCE</scope>
    <source>
        <strain evidence="3">BazhouSP</strain>
    </source>
</reference>
<dbReference type="AlphaFoldDB" id="A0AAD4NAZ4"/>
<sequence length="435" mass="49322">MQGRNSNERRVDWIGHIAGSAMNGESAMSAAIPHNPKMCKIVLMEKLGKQERPPRVSSLHLRSDHRALFRLVMDSPGPSSSDSYNVSDEKSTSKNCHNYYERNMRCRKGFSATQKQMKPPSPNSSDSYSHSPSFYSSRYFPRWRTRFCEFLELQSIFYVIFSIQLVMISCTNGIESRHSTVEPSEKQMEKVVEALMVESLRNNLVQACDNEKITLHCPRNTHILVQTSFYGRLVPSSELCPNPMPTSTSTEFLTTKRINSSGSLDSGRTRRPDPFHYEDTSCDFSEAHNKIIELCRNKRKCRIVVKPSFFGDRDPCPTTSKYLQASYKCKPISFEDQNFCQGTNMQVSCKSGKRLSIYSAQWGRTVNGQGLQCSQYPERPITEDINSPNINNLAVSNMTQSTLVDKLAILRVVVGVKGTHSLRTVYGPMSLHMFP</sequence>
<dbReference type="PROSITE" id="PS50228">
    <property type="entry name" value="SUEL_LECTIN"/>
    <property type="match status" value="1"/>
</dbReference>
<feature type="compositionally biased region" description="Low complexity" evidence="1">
    <location>
        <begin position="123"/>
        <end position="132"/>
    </location>
</feature>
<dbReference type="InterPro" id="IPR043159">
    <property type="entry name" value="Lectin_gal-bd_sf"/>
</dbReference>
<evidence type="ECO:0000313" key="3">
    <source>
        <dbReference type="EMBL" id="KAI1717955.1"/>
    </source>
</evidence>
<comment type="caution">
    <text evidence="3">The sequence shown here is derived from an EMBL/GenBank/DDBJ whole genome shotgun (WGS) entry which is preliminary data.</text>
</comment>